<name>A0ABP6MW90_9ACTN</name>
<proteinExistence type="predicted"/>
<evidence type="ECO:0000313" key="3">
    <source>
        <dbReference type="Proteomes" id="UP001500893"/>
    </source>
</evidence>
<gene>
    <name evidence="2" type="ORF">GCM10010521_11180</name>
</gene>
<feature type="region of interest" description="Disordered" evidence="1">
    <location>
        <begin position="90"/>
        <end position="142"/>
    </location>
</feature>
<feature type="compositionally biased region" description="Basic and acidic residues" evidence="1">
    <location>
        <begin position="91"/>
        <end position="110"/>
    </location>
</feature>
<evidence type="ECO:0000256" key="1">
    <source>
        <dbReference type="SAM" id="MobiDB-lite"/>
    </source>
</evidence>
<keyword evidence="3" id="KW-1185">Reference proteome</keyword>
<accession>A0ABP6MW90</accession>
<protein>
    <submittedName>
        <fullName evidence="2">Uncharacterized protein</fullName>
    </submittedName>
</protein>
<dbReference type="EMBL" id="BAAAVM010000011">
    <property type="protein sequence ID" value="GAA3126309.1"/>
    <property type="molecule type" value="Genomic_DNA"/>
</dbReference>
<sequence>MPSLPGEPGGILAGSVIRRAWRSARKAVLPPRGFEPPTGRCGYGNRDTRPTRWLGDGIPPLRVAEWAGNGVVVPLAICARCVEGRLPGLRGRTEAAGDLPRRPSEGRPLDRNGASPCPDTHPDQQKALPDGRAETGAPGRTRTCGQALRRRLLYPLSYGGRWVASCLVPWCGPIRDVAGDKDRAPGSLTLPLRLRGSMWRFGEAVLIIAGKCESCIAFGVCRTGCCALVMPGQCPCPGRPVCPICSVGAQTCPYASEFP</sequence>
<evidence type="ECO:0000313" key="2">
    <source>
        <dbReference type="EMBL" id="GAA3126309.1"/>
    </source>
</evidence>
<dbReference type="Proteomes" id="UP001500893">
    <property type="component" value="Unassembled WGS sequence"/>
</dbReference>
<organism evidence="2 3">
    <name type="scientific">Streptomyces rameus</name>
    <dbReference type="NCBI Taxonomy" id="68261"/>
    <lineage>
        <taxon>Bacteria</taxon>
        <taxon>Bacillati</taxon>
        <taxon>Actinomycetota</taxon>
        <taxon>Actinomycetes</taxon>
        <taxon>Kitasatosporales</taxon>
        <taxon>Streptomycetaceae</taxon>
        <taxon>Streptomyces</taxon>
    </lineage>
</organism>
<comment type="caution">
    <text evidence="2">The sequence shown here is derived from an EMBL/GenBank/DDBJ whole genome shotgun (WGS) entry which is preliminary data.</text>
</comment>
<reference evidence="3" key="1">
    <citation type="journal article" date="2019" name="Int. J. Syst. Evol. Microbiol.">
        <title>The Global Catalogue of Microorganisms (GCM) 10K type strain sequencing project: providing services to taxonomists for standard genome sequencing and annotation.</title>
        <authorList>
            <consortium name="The Broad Institute Genomics Platform"/>
            <consortium name="The Broad Institute Genome Sequencing Center for Infectious Disease"/>
            <person name="Wu L."/>
            <person name="Ma J."/>
        </authorList>
    </citation>
    <scope>NUCLEOTIDE SEQUENCE [LARGE SCALE GENOMIC DNA]</scope>
    <source>
        <strain evidence="3">JCM 11574</strain>
    </source>
</reference>
<feature type="compositionally biased region" description="Basic and acidic residues" evidence="1">
    <location>
        <begin position="120"/>
        <end position="133"/>
    </location>
</feature>